<dbReference type="EMBL" id="AGZD01000001">
    <property type="protein sequence ID" value="EKB56403.1"/>
    <property type="molecule type" value="Genomic_DNA"/>
</dbReference>
<proteinExistence type="predicted"/>
<dbReference type="CDD" id="cd07516">
    <property type="entry name" value="HAD_Pase"/>
    <property type="match status" value="1"/>
</dbReference>
<keyword evidence="2" id="KW-1185">Reference proteome</keyword>
<evidence type="ECO:0000313" key="1">
    <source>
        <dbReference type="EMBL" id="EKB56403.1"/>
    </source>
</evidence>
<accession>K1M207</accession>
<dbReference type="Pfam" id="PF08282">
    <property type="entry name" value="Hydrolase_3"/>
    <property type="match status" value="1"/>
</dbReference>
<dbReference type="InterPro" id="IPR023214">
    <property type="entry name" value="HAD_sf"/>
</dbReference>
<dbReference type="NCBIfam" id="TIGR01484">
    <property type="entry name" value="HAD-SF-IIB"/>
    <property type="match status" value="1"/>
</dbReference>
<comment type="caution">
    <text evidence="1">The sequence shown here is derived from an EMBL/GenBank/DDBJ whole genome shotgun (WGS) entry which is preliminary data.</text>
</comment>
<dbReference type="STRING" id="883111.HMPREF9706_00386"/>
<reference evidence="1 2" key="1">
    <citation type="submission" date="2012-07" db="EMBL/GenBank/DDBJ databases">
        <title>The Genome Sequence of Facklamia hominis CCUG 36813.</title>
        <authorList>
            <consortium name="The Broad Institute Genome Sequencing Platform"/>
            <person name="Earl A."/>
            <person name="Ward D."/>
            <person name="Feldgarden M."/>
            <person name="Gevers D."/>
            <person name="Huys G."/>
            <person name="Walker B."/>
            <person name="Young S.K."/>
            <person name="Zeng Q."/>
            <person name="Gargeya S."/>
            <person name="Fitzgerald M."/>
            <person name="Haas B."/>
            <person name="Abouelleil A."/>
            <person name="Alvarado L."/>
            <person name="Arachchi H.M."/>
            <person name="Berlin A.M."/>
            <person name="Chapman S.B."/>
            <person name="Goldberg J."/>
            <person name="Griggs A."/>
            <person name="Gujja S."/>
            <person name="Hansen M."/>
            <person name="Howarth C."/>
            <person name="Imamovic A."/>
            <person name="Larimer J."/>
            <person name="McCowen C."/>
            <person name="Montmayeur A."/>
            <person name="Murphy C."/>
            <person name="Neiman D."/>
            <person name="Pearson M."/>
            <person name="Priest M."/>
            <person name="Roberts A."/>
            <person name="Saif S."/>
            <person name="Shea T."/>
            <person name="Sisk P."/>
            <person name="Sykes S."/>
            <person name="Wortman J."/>
            <person name="Nusbaum C."/>
            <person name="Birren B."/>
        </authorList>
    </citation>
    <scope>NUCLEOTIDE SEQUENCE [LARGE SCALE GENOMIC DNA]</scope>
    <source>
        <strain evidence="1 2">CCUG 36813</strain>
    </source>
</reference>
<dbReference type="PATRIC" id="fig|883111.3.peg.384"/>
<sequence>MQQHLIAIDLDGTTLNNQSKLSPLTRQCLRKLDEMGHLIAIVTGRPYRTSIGLYQELGITSPMVNFNGAYCCFPQRPAWTAAYHYDLDRSIALELLKRQDSLNVNLICAEGIDRLYSSSMNLPDSPYYPKEETQLSKLTRSSLTKNPTALTLFSSEDQQTFIKQQIEDKYSNQVAVRTWGGEFPVLEVVRAGINKAVGVKAIADFYHIPRESIYAFGDEDNDREMIEYAGHGVAMANAIASIKNSADEITDFTNDQDGLAKHLIKAFDLKILS</sequence>
<dbReference type="InterPro" id="IPR006379">
    <property type="entry name" value="HAD-SF_hydro_IIB"/>
</dbReference>
<dbReference type="SUPFAM" id="SSF56784">
    <property type="entry name" value="HAD-like"/>
    <property type="match status" value="1"/>
</dbReference>
<dbReference type="GO" id="GO:0016791">
    <property type="term" value="F:phosphatase activity"/>
    <property type="evidence" value="ECO:0007669"/>
    <property type="project" value="TreeGrafter"/>
</dbReference>
<evidence type="ECO:0000313" key="2">
    <source>
        <dbReference type="Proteomes" id="UP000004465"/>
    </source>
</evidence>
<dbReference type="PANTHER" id="PTHR10000">
    <property type="entry name" value="PHOSPHOSERINE PHOSPHATASE"/>
    <property type="match status" value="1"/>
</dbReference>
<dbReference type="AlphaFoldDB" id="K1M207"/>
<keyword evidence="1" id="KW-0378">Hydrolase</keyword>
<organism evidence="1 2">
    <name type="scientific">Facklamia hominis CCUG 36813</name>
    <dbReference type="NCBI Taxonomy" id="883111"/>
    <lineage>
        <taxon>Bacteria</taxon>
        <taxon>Bacillati</taxon>
        <taxon>Bacillota</taxon>
        <taxon>Bacilli</taxon>
        <taxon>Lactobacillales</taxon>
        <taxon>Aerococcaceae</taxon>
        <taxon>Facklamia</taxon>
    </lineage>
</organism>
<dbReference type="GO" id="GO:0005829">
    <property type="term" value="C:cytosol"/>
    <property type="evidence" value="ECO:0007669"/>
    <property type="project" value="TreeGrafter"/>
</dbReference>
<dbReference type="OrthoDB" id="9781413at2"/>
<dbReference type="RefSeq" id="WP_006907695.1">
    <property type="nucleotide sequence ID" value="NZ_JH932292.1"/>
</dbReference>
<dbReference type="Gene3D" id="3.40.50.1000">
    <property type="entry name" value="HAD superfamily/HAD-like"/>
    <property type="match status" value="1"/>
</dbReference>
<gene>
    <name evidence="1" type="ORF">HMPREF9706_00386</name>
</gene>
<protein>
    <submittedName>
        <fullName evidence="1">Cof-like hydrolase</fullName>
    </submittedName>
</protein>
<dbReference type="PANTHER" id="PTHR10000:SF23">
    <property type="entry name" value="5-AMINO-6-(5-PHOSPHO-D-RIBITYLAMINO)URACIL PHOSPHATASE YITU"/>
    <property type="match status" value="1"/>
</dbReference>
<dbReference type="Gene3D" id="3.30.1240.10">
    <property type="match status" value="1"/>
</dbReference>
<dbReference type="Proteomes" id="UP000004465">
    <property type="component" value="Unassembled WGS sequence"/>
</dbReference>
<dbReference type="InterPro" id="IPR036412">
    <property type="entry name" value="HAD-like_sf"/>
</dbReference>
<name>K1M207_9LACT</name>
<dbReference type="InterPro" id="IPR000150">
    <property type="entry name" value="Cof"/>
</dbReference>
<dbReference type="NCBIfam" id="TIGR00099">
    <property type="entry name" value="Cof-subfamily"/>
    <property type="match status" value="1"/>
</dbReference>
<dbReference type="GO" id="GO:0000287">
    <property type="term" value="F:magnesium ion binding"/>
    <property type="evidence" value="ECO:0007669"/>
    <property type="project" value="TreeGrafter"/>
</dbReference>
<dbReference type="HOGENOM" id="CLU_044146_1_1_9"/>